<dbReference type="Gene3D" id="1.10.260.40">
    <property type="entry name" value="lambda repressor-like DNA-binding domains"/>
    <property type="match status" value="1"/>
</dbReference>
<dbReference type="Pfam" id="PF01381">
    <property type="entry name" value="HTH_3"/>
    <property type="match status" value="1"/>
</dbReference>
<protein>
    <submittedName>
        <fullName evidence="2">Transcriptional regulator, y4mF family</fullName>
    </submittedName>
</protein>
<evidence type="ECO:0000313" key="3">
    <source>
        <dbReference type="Proteomes" id="UP000254802"/>
    </source>
</evidence>
<dbReference type="AlphaFoldDB" id="A0A378N784"/>
<dbReference type="InterPro" id="IPR001387">
    <property type="entry name" value="Cro/C1-type_HTH"/>
</dbReference>
<evidence type="ECO:0000313" key="2">
    <source>
        <dbReference type="EMBL" id="STY64311.1"/>
    </source>
</evidence>
<organism evidence="2 3">
    <name type="scientific">Mannheimia haemolytica</name>
    <name type="common">Pasteurella haemolytica</name>
    <dbReference type="NCBI Taxonomy" id="75985"/>
    <lineage>
        <taxon>Bacteria</taxon>
        <taxon>Pseudomonadati</taxon>
        <taxon>Pseudomonadota</taxon>
        <taxon>Gammaproteobacteria</taxon>
        <taxon>Pasteurellales</taxon>
        <taxon>Pasteurellaceae</taxon>
        <taxon>Mannheimia</taxon>
    </lineage>
</organism>
<dbReference type="InterPro" id="IPR010982">
    <property type="entry name" value="Lambda_DNA-bd_dom_sf"/>
</dbReference>
<dbReference type="EMBL" id="UGPN01000002">
    <property type="protein sequence ID" value="STY64311.1"/>
    <property type="molecule type" value="Genomic_DNA"/>
</dbReference>
<dbReference type="Proteomes" id="UP000254802">
    <property type="component" value="Unassembled WGS sequence"/>
</dbReference>
<dbReference type="CDD" id="cd00093">
    <property type="entry name" value="HTH_XRE"/>
    <property type="match status" value="1"/>
</dbReference>
<feature type="domain" description="HTH cro/C1-type" evidence="1">
    <location>
        <begin position="22"/>
        <end position="57"/>
    </location>
</feature>
<dbReference type="PROSITE" id="PS50943">
    <property type="entry name" value="HTH_CROC1"/>
    <property type="match status" value="1"/>
</dbReference>
<dbReference type="SUPFAM" id="SSF47413">
    <property type="entry name" value="lambda repressor-like DNA-binding domains"/>
    <property type="match status" value="1"/>
</dbReference>
<sequence>MKNLRLSIHSSEHIWLRELFLKRRLELGLTQRTLGEKMGVLYSFIGKVETGDRRLDIFEFIAYLQRVRFRSFICIARN</sequence>
<proteinExistence type="predicted"/>
<name>A0A378N784_MANHA</name>
<accession>A0A378N784</accession>
<reference evidence="2 3" key="1">
    <citation type="submission" date="2018-06" db="EMBL/GenBank/DDBJ databases">
        <authorList>
            <consortium name="Pathogen Informatics"/>
            <person name="Doyle S."/>
        </authorList>
    </citation>
    <scope>NUCLEOTIDE SEQUENCE [LARGE SCALE GENOMIC DNA]</scope>
    <source>
        <strain evidence="2 3">NCTC10638</strain>
    </source>
</reference>
<gene>
    <name evidence="2" type="ORF">NCTC10638_03488</name>
</gene>
<dbReference type="STRING" id="75985.WC39_04860"/>
<dbReference type="GO" id="GO:0003677">
    <property type="term" value="F:DNA binding"/>
    <property type="evidence" value="ECO:0007669"/>
    <property type="project" value="InterPro"/>
</dbReference>
<evidence type="ECO:0000259" key="1">
    <source>
        <dbReference type="PROSITE" id="PS50943"/>
    </source>
</evidence>